<dbReference type="InterPro" id="IPR000312">
    <property type="entry name" value="Glycosyl_Trfase_fam3"/>
</dbReference>
<evidence type="ECO:0000256" key="6">
    <source>
        <dbReference type="ARBA" id="ARBA00056338"/>
    </source>
</evidence>
<dbReference type="PANTHER" id="PTHR10515">
    <property type="entry name" value="THYMIDINE PHOSPHORYLASE"/>
    <property type="match status" value="1"/>
</dbReference>
<dbReference type="Proteomes" id="UP000294309">
    <property type="component" value="Chromosome"/>
</dbReference>
<dbReference type="SUPFAM" id="SSF54680">
    <property type="entry name" value="Pyrimidine nucleoside phosphorylase C-terminal domain"/>
    <property type="match status" value="1"/>
</dbReference>
<evidence type="ECO:0000313" key="8">
    <source>
        <dbReference type="EMBL" id="QBQ07918.1"/>
    </source>
</evidence>
<comment type="subunit">
    <text evidence="2">Homodimer.</text>
</comment>
<dbReference type="Pfam" id="PF07831">
    <property type="entry name" value="PYNP_C"/>
    <property type="match status" value="1"/>
</dbReference>
<dbReference type="AlphaFoldDB" id="A0A4P7AJE2"/>
<dbReference type="SUPFAM" id="SSF47648">
    <property type="entry name" value="Nucleoside phosphorylase/phosphoribosyltransferase N-terminal domain"/>
    <property type="match status" value="1"/>
</dbReference>
<dbReference type="RefSeq" id="WP_134297704.1">
    <property type="nucleotide sequence ID" value="NZ_CP038013.1"/>
</dbReference>
<dbReference type="NCBIfam" id="TIGR02644">
    <property type="entry name" value="Y_phosphoryl"/>
    <property type="match status" value="1"/>
</dbReference>
<comment type="function">
    <text evidence="6">The enzymes which catalyze the reversible phosphorolysis of pyrimidine nucleosides are involved in the degradation of these compounds and in their utilization as carbon and energy sources, or in the rescue of pyrimidine bases for nucleotide synthesis.</text>
</comment>
<dbReference type="PROSITE" id="PS00647">
    <property type="entry name" value="THYMID_PHOSPHORYLASE"/>
    <property type="match status" value="1"/>
</dbReference>
<dbReference type="InterPro" id="IPR036566">
    <property type="entry name" value="PYNP-like_C_sf"/>
</dbReference>
<dbReference type="PANTHER" id="PTHR10515:SF0">
    <property type="entry name" value="THYMIDINE PHOSPHORYLASE"/>
    <property type="match status" value="1"/>
</dbReference>
<dbReference type="Gene3D" id="3.90.1170.30">
    <property type="entry name" value="Pyrimidine nucleoside phosphorylase-like, C-terminal domain"/>
    <property type="match status" value="1"/>
</dbReference>
<dbReference type="Pfam" id="PF02885">
    <property type="entry name" value="Glycos_trans_3N"/>
    <property type="match status" value="1"/>
</dbReference>
<feature type="domain" description="Pyrimidine nucleoside phosphorylase C-terminal" evidence="7">
    <location>
        <begin position="345"/>
        <end position="418"/>
    </location>
</feature>
<dbReference type="InterPro" id="IPR013102">
    <property type="entry name" value="PYNP_C"/>
</dbReference>
<organism evidence="8 9">
    <name type="scientific">Spiroplasma gladiatoris</name>
    <dbReference type="NCBI Taxonomy" id="2143"/>
    <lineage>
        <taxon>Bacteria</taxon>
        <taxon>Bacillati</taxon>
        <taxon>Mycoplasmatota</taxon>
        <taxon>Mollicutes</taxon>
        <taxon>Entomoplasmatales</taxon>
        <taxon>Spiroplasmataceae</taxon>
        <taxon>Spiroplasma</taxon>
    </lineage>
</organism>
<dbReference type="Gene3D" id="1.20.970.10">
    <property type="entry name" value="Transferase, Pyrimidine Nucleoside Phosphorylase, Chain C"/>
    <property type="match status" value="1"/>
</dbReference>
<dbReference type="InterPro" id="IPR036320">
    <property type="entry name" value="Glycosyl_Trfase_fam3_N_dom_sf"/>
</dbReference>
<dbReference type="GO" id="GO:0006213">
    <property type="term" value="P:pyrimidine nucleoside metabolic process"/>
    <property type="evidence" value="ECO:0007669"/>
    <property type="project" value="InterPro"/>
</dbReference>
<evidence type="ECO:0000256" key="3">
    <source>
        <dbReference type="ARBA" id="ARBA00022676"/>
    </source>
</evidence>
<gene>
    <name evidence="8" type="primary">deoA</name>
    <name evidence="8" type="ORF">SGLAD_v1c07190</name>
</gene>
<comment type="similarity">
    <text evidence="1">Belongs to the thymidine/pyrimidine-nucleoside phosphorylase family.</text>
</comment>
<dbReference type="InterPro" id="IPR000053">
    <property type="entry name" value="Thymidine/pyrmidine_PPase"/>
</dbReference>
<name>A0A4P7AJE2_9MOLU</name>
<dbReference type="InterPro" id="IPR035902">
    <property type="entry name" value="Nuc_phospho_transferase"/>
</dbReference>
<dbReference type="NCBIfam" id="NF004490">
    <property type="entry name" value="PRK05820.1"/>
    <property type="match status" value="1"/>
</dbReference>
<dbReference type="InterPro" id="IPR018090">
    <property type="entry name" value="Pyrmidine_PPas_bac/euk"/>
</dbReference>
<dbReference type="EMBL" id="CP038013">
    <property type="protein sequence ID" value="QBQ07918.1"/>
    <property type="molecule type" value="Genomic_DNA"/>
</dbReference>
<dbReference type="SMART" id="SM00941">
    <property type="entry name" value="PYNP_C"/>
    <property type="match status" value="1"/>
</dbReference>
<dbReference type="KEGG" id="sgq:SGLAD_v1c07190"/>
<dbReference type="PIRSF" id="PIRSF000478">
    <property type="entry name" value="TP_PyNP"/>
    <property type="match status" value="1"/>
</dbReference>
<sequence length="434" mass="48181">MNFSTIINKKKNNQELLESEINWLINNFVTELLPDYQMASFLMAVWFNGMTKQETYYLTKAMINSGTTFDLSDVKGPFADKHSTGGVGDKTSLIYAPLVAFFGVKVSKLSGRGLGQTGGTIDKLESCTGWNENISEQKFKEILNTVGMSIMGQSDNIVPADKKLYALRDVTGSVDSIPLIASSIMSKKLVLPADSIELDVKVGSGAFMKNIDQAELLAKTMIDIGKQFNRKVSVMLTNMDKPLGRAIGNAIEVKEAWETLNGNGPEDLKELCVTAASISLVSNNIFNDINEAQTELFKLLDSKKAAHLLKDFIEAQNGDFSKIIDYNNNFKTNHIIEIKAKSEGYVKFKSADSLGYLSMHLGAGRETKDDKIDFAAGIYLNKTSGEYVKENQTIMTLYTNINKVEEFKNEALEIIEITNKYNKEEVILKLILND</sequence>
<dbReference type="OrthoDB" id="9763887at2"/>
<dbReference type="GO" id="GO:0005829">
    <property type="term" value="C:cytosol"/>
    <property type="evidence" value="ECO:0007669"/>
    <property type="project" value="TreeGrafter"/>
</dbReference>
<keyword evidence="3" id="KW-0328">Glycosyltransferase</keyword>
<evidence type="ECO:0000256" key="2">
    <source>
        <dbReference type="ARBA" id="ARBA00011738"/>
    </source>
</evidence>
<keyword evidence="9" id="KW-1185">Reference proteome</keyword>
<proteinExistence type="inferred from homology"/>
<dbReference type="GO" id="GO:0004645">
    <property type="term" value="F:1,4-alpha-oligoglucan phosphorylase activity"/>
    <property type="evidence" value="ECO:0007669"/>
    <property type="project" value="InterPro"/>
</dbReference>
<accession>A0A4P7AJE2</accession>
<evidence type="ECO:0000313" key="9">
    <source>
        <dbReference type="Proteomes" id="UP000294309"/>
    </source>
</evidence>
<keyword evidence="4" id="KW-0808">Transferase</keyword>
<dbReference type="InterPro" id="IPR017459">
    <property type="entry name" value="Glycosyl_Trfase_fam3_N_dom"/>
</dbReference>
<evidence type="ECO:0000256" key="1">
    <source>
        <dbReference type="ARBA" id="ARBA00006915"/>
    </source>
</evidence>
<dbReference type="SUPFAM" id="SSF52418">
    <property type="entry name" value="Nucleoside phosphorylase/phosphoribosyltransferase catalytic domain"/>
    <property type="match status" value="1"/>
</dbReference>
<evidence type="ECO:0000259" key="7">
    <source>
        <dbReference type="SMART" id="SM00941"/>
    </source>
</evidence>
<dbReference type="GO" id="GO:0009032">
    <property type="term" value="F:thymidine phosphorylase activity"/>
    <property type="evidence" value="ECO:0007669"/>
    <property type="project" value="UniProtKB-EC"/>
</dbReference>
<dbReference type="InterPro" id="IPR017872">
    <property type="entry name" value="Pyrmidine_PPase_CS"/>
</dbReference>
<evidence type="ECO:0000256" key="5">
    <source>
        <dbReference type="ARBA" id="ARBA00048550"/>
    </source>
</evidence>
<reference evidence="8 9" key="1">
    <citation type="submission" date="2019-03" db="EMBL/GenBank/DDBJ databases">
        <title>Complete genome sequence of Spiroplasma gladiatoris TG-1 (DSM 22552).</title>
        <authorList>
            <person name="Lin Y.-C."/>
            <person name="Chou L."/>
            <person name="Kuo C.-H."/>
        </authorList>
    </citation>
    <scope>NUCLEOTIDE SEQUENCE [LARGE SCALE GENOMIC DNA]</scope>
    <source>
        <strain evidence="8 9">TG-1</strain>
    </source>
</reference>
<protein>
    <submittedName>
        <fullName evidence="8">Thymidine phosphorylase</fullName>
    </submittedName>
</protein>
<dbReference type="Pfam" id="PF00591">
    <property type="entry name" value="Glycos_transf_3"/>
    <property type="match status" value="1"/>
</dbReference>
<comment type="catalytic activity">
    <reaction evidence="5">
        <text>thymidine + phosphate = 2-deoxy-alpha-D-ribose 1-phosphate + thymine</text>
        <dbReference type="Rhea" id="RHEA:16037"/>
        <dbReference type="ChEBI" id="CHEBI:17748"/>
        <dbReference type="ChEBI" id="CHEBI:17821"/>
        <dbReference type="ChEBI" id="CHEBI:43474"/>
        <dbReference type="ChEBI" id="CHEBI:57259"/>
        <dbReference type="EC" id="2.4.2.4"/>
    </reaction>
</comment>
<evidence type="ECO:0000256" key="4">
    <source>
        <dbReference type="ARBA" id="ARBA00022679"/>
    </source>
</evidence>
<dbReference type="FunFam" id="3.40.1030.10:FF:000003">
    <property type="entry name" value="Pyrimidine-nucleoside phosphorylase"/>
    <property type="match status" value="1"/>
</dbReference>
<dbReference type="Gene3D" id="3.40.1030.10">
    <property type="entry name" value="Nucleoside phosphorylase/phosphoribosyltransferase catalytic domain"/>
    <property type="match status" value="1"/>
</dbReference>
<dbReference type="GO" id="GO:0006206">
    <property type="term" value="P:pyrimidine nucleobase metabolic process"/>
    <property type="evidence" value="ECO:0007669"/>
    <property type="project" value="InterPro"/>
</dbReference>